<keyword evidence="3" id="KW-0809">Transit peptide</keyword>
<dbReference type="GO" id="GO:0003735">
    <property type="term" value="F:structural constituent of ribosome"/>
    <property type="evidence" value="ECO:0007669"/>
    <property type="project" value="TreeGrafter"/>
</dbReference>
<evidence type="ECO:0000256" key="4">
    <source>
        <dbReference type="ARBA" id="ARBA00023004"/>
    </source>
</evidence>
<dbReference type="PANTHER" id="PTHR13184:SF5">
    <property type="entry name" value="METHYLTRANSFERASE-LIKE PROTEIN 17, MITOCHONDRIAL"/>
    <property type="match status" value="1"/>
</dbReference>
<sequence length="512" mass="57530">GLGSPWRCLIVIAGDCIDFDTHIMNPNRAVYFSTNRLTPFFRRRVRFNTARATAEDVAVDDIVRSIGLTPSLTDDDISIDHRDPEIYAVDDDGKVPFGVSQSRDEEEEAELRFRQHPVVQLSCTDESFDPAPEAMLDAAARILADAPSLSKREAFNQKENWMNNVHNKFLNPSNLYDRNRSFEYLRNDHFMSHAVIRRVLREVRKRVSGLDVTNALDFGAGTGAGAWALSEVFGPSLQNILCVETAPFMRSIAEYQSKDITGSLPASKLDICWTATLPLERLDQYSITMAAFVMQEVHPSNRQNILEHLWACTAPGGVLVVLELGNAQGSASILDSRSRILAMPAARILAPCPHAQECPFASKYAKLTETTNKRKQRQRASGRNFCHYGQRVMIESFPIGSLIRRRPQTASRLRFQNEHLVPFSYVVMQKYDPDAAKTSLEFDPSSWARMIKPPIKRGGHVILDLCQSNGSIERQVVSRSKGSGGPYKLARLSRWSDLWPYTLAPETETNNV</sequence>
<dbReference type="EMBL" id="HACM01000692">
    <property type="protein sequence ID" value="CRZ01134.1"/>
    <property type="molecule type" value="Transcribed_RNA"/>
</dbReference>
<feature type="non-terminal residue" evidence="8">
    <location>
        <position position="1"/>
    </location>
</feature>
<dbReference type="SUPFAM" id="SSF53335">
    <property type="entry name" value="S-adenosyl-L-methionine-dependent methyltransferases"/>
    <property type="match status" value="1"/>
</dbReference>
<keyword evidence="6" id="KW-0496">Mitochondrion</keyword>
<name>A0A0H5QZX9_9EUKA</name>
<dbReference type="GO" id="GO:0006412">
    <property type="term" value="P:translation"/>
    <property type="evidence" value="ECO:0007669"/>
    <property type="project" value="InterPro"/>
</dbReference>
<evidence type="ECO:0000256" key="3">
    <source>
        <dbReference type="ARBA" id="ARBA00022946"/>
    </source>
</evidence>
<evidence type="ECO:0000256" key="2">
    <source>
        <dbReference type="ARBA" id="ARBA00022723"/>
    </source>
</evidence>
<dbReference type="PANTHER" id="PTHR13184">
    <property type="entry name" value="37S RIBOSOMAL PROTEIN S22"/>
    <property type="match status" value="1"/>
</dbReference>
<dbReference type="InterPro" id="IPR052571">
    <property type="entry name" value="Mt_RNA_Methyltransferase"/>
</dbReference>
<dbReference type="GO" id="GO:0046872">
    <property type="term" value="F:metal ion binding"/>
    <property type="evidence" value="ECO:0007669"/>
    <property type="project" value="UniProtKB-KW"/>
</dbReference>
<dbReference type="Pfam" id="PF09243">
    <property type="entry name" value="Rsm22"/>
    <property type="match status" value="1"/>
</dbReference>
<evidence type="ECO:0000256" key="7">
    <source>
        <dbReference type="ARBA" id="ARBA00045681"/>
    </source>
</evidence>
<dbReference type="AlphaFoldDB" id="A0A0H5QZX9"/>
<dbReference type="GO" id="GO:0008168">
    <property type="term" value="F:methyltransferase activity"/>
    <property type="evidence" value="ECO:0007669"/>
    <property type="project" value="InterPro"/>
</dbReference>
<comment type="subcellular location">
    <subcellularLocation>
        <location evidence="1">Mitochondrion</location>
    </subcellularLocation>
</comment>
<comment type="function">
    <text evidence="7">Mitochondrial ribosome (mitoribosome) assembly factor. Binds at the interface of the head and body domains of the mitochondrial small ribosomal subunit (mt-SSU), occluding the mRNA channel and preventing compaction of the head domain towards the body. Probable inactive methyltransferase: retains the characteristic folding and ability to bind S-adenosyl-L-methionine, but it probably lost its methyltransferase activity.</text>
</comment>
<keyword evidence="4" id="KW-0408">Iron</keyword>
<accession>A0A0H5QZX9</accession>
<keyword evidence="2" id="KW-0479">Metal-binding</keyword>
<evidence type="ECO:0000313" key="8">
    <source>
        <dbReference type="EMBL" id="CRZ01134.1"/>
    </source>
</evidence>
<evidence type="ECO:0008006" key="9">
    <source>
        <dbReference type="Google" id="ProtNLM"/>
    </source>
</evidence>
<evidence type="ECO:0000256" key="5">
    <source>
        <dbReference type="ARBA" id="ARBA00023014"/>
    </source>
</evidence>
<dbReference type="GO" id="GO:0005763">
    <property type="term" value="C:mitochondrial small ribosomal subunit"/>
    <property type="evidence" value="ECO:0007669"/>
    <property type="project" value="TreeGrafter"/>
</dbReference>
<dbReference type="InterPro" id="IPR015324">
    <property type="entry name" value="Ribosomal_Rsm22-like"/>
</dbReference>
<dbReference type="InterPro" id="IPR029063">
    <property type="entry name" value="SAM-dependent_MTases_sf"/>
</dbReference>
<protein>
    <recommendedName>
        <fullName evidence="9">Methyltransferase domain-containing protein</fullName>
    </recommendedName>
</protein>
<reference evidence="8" key="1">
    <citation type="submission" date="2015-04" db="EMBL/GenBank/DDBJ databases">
        <title>The genome sequence of the plant pathogenic Rhizarian Plasmodiophora brassicae reveals insights in its biotrophic life cycle and the origin of chitin synthesis.</title>
        <authorList>
            <person name="Schwelm A."/>
            <person name="Fogelqvist J."/>
            <person name="Knaust A."/>
            <person name="Julke S."/>
            <person name="Lilja T."/>
            <person name="Dhandapani V."/>
            <person name="Bonilla-Rosso G."/>
            <person name="Karlsson M."/>
            <person name="Shevchenko A."/>
            <person name="Choi S.R."/>
            <person name="Kim H.G."/>
            <person name="Park J.Y."/>
            <person name="Lim Y.P."/>
            <person name="Ludwig-Muller J."/>
            <person name="Dixelius C."/>
        </authorList>
    </citation>
    <scope>NUCLEOTIDE SEQUENCE</scope>
    <source>
        <tissue evidence="8">Potato root galls</tissue>
    </source>
</reference>
<dbReference type="Gene3D" id="3.40.50.150">
    <property type="entry name" value="Vaccinia Virus protein VP39"/>
    <property type="match status" value="1"/>
</dbReference>
<evidence type="ECO:0000256" key="6">
    <source>
        <dbReference type="ARBA" id="ARBA00023128"/>
    </source>
</evidence>
<proteinExistence type="predicted"/>
<keyword evidence="5" id="KW-0411">Iron-sulfur</keyword>
<evidence type="ECO:0000256" key="1">
    <source>
        <dbReference type="ARBA" id="ARBA00004173"/>
    </source>
</evidence>
<organism evidence="8">
    <name type="scientific">Spongospora subterranea</name>
    <dbReference type="NCBI Taxonomy" id="70186"/>
    <lineage>
        <taxon>Eukaryota</taxon>
        <taxon>Sar</taxon>
        <taxon>Rhizaria</taxon>
        <taxon>Endomyxa</taxon>
        <taxon>Phytomyxea</taxon>
        <taxon>Plasmodiophorida</taxon>
        <taxon>Plasmodiophoridae</taxon>
        <taxon>Spongospora</taxon>
    </lineage>
</organism>
<dbReference type="GO" id="GO:0051536">
    <property type="term" value="F:iron-sulfur cluster binding"/>
    <property type="evidence" value="ECO:0007669"/>
    <property type="project" value="UniProtKB-KW"/>
</dbReference>